<keyword evidence="1" id="KW-0282">Flagellum</keyword>
<dbReference type="AlphaFoldDB" id="K8AJA8"/>
<protein>
    <submittedName>
        <fullName evidence="1">Putative flagellin structural protein</fullName>
    </submittedName>
</protein>
<proteinExistence type="predicted"/>
<dbReference type="Proteomes" id="UP000009340">
    <property type="component" value="Unassembled WGS sequence"/>
</dbReference>
<gene>
    <name evidence="1" type="ORF">BN137_3760</name>
</gene>
<evidence type="ECO:0000313" key="2">
    <source>
        <dbReference type="Proteomes" id="UP000009340"/>
    </source>
</evidence>
<organism evidence="1 2">
    <name type="scientific">Cronobacter condimenti 1330</name>
    <dbReference type="NCBI Taxonomy" id="1073999"/>
    <lineage>
        <taxon>Bacteria</taxon>
        <taxon>Pseudomonadati</taxon>
        <taxon>Pseudomonadota</taxon>
        <taxon>Gammaproteobacteria</taxon>
        <taxon>Enterobacterales</taxon>
        <taxon>Enterobacteriaceae</taxon>
        <taxon>Cronobacter</taxon>
    </lineage>
</organism>
<evidence type="ECO:0000313" key="1">
    <source>
        <dbReference type="EMBL" id="CCJ74362.1"/>
    </source>
</evidence>
<reference evidence="1" key="1">
    <citation type="submission" date="2012-07" db="EMBL/GenBank/DDBJ databases">
        <authorList>
            <person name="Cummings C."/>
        </authorList>
    </citation>
    <scope>NUCLEOTIDE SEQUENCE</scope>
    <source>
        <strain evidence="1">1330</strain>
    </source>
</reference>
<name>K8AJA8_9ENTR</name>
<comment type="caution">
    <text evidence="1">The sequence shown here is derived from an EMBL/GenBank/DDBJ whole genome shotgun (WGS) entry which is preliminary data.</text>
</comment>
<sequence>MNGDGTLDSNGWDDTDRLDVTLNNGSKWVGAAISRVEATSELYDVQPNSLWPGSTFGIENDDTAFNEAGHVAGNQVYQSGIFNVTLKNGSEWDTRKASNIDVLTVDNQSQVNVESSSLLADAITLTHNATLNIGDGGASRPMH</sequence>
<accession>K8AJA8</accession>
<dbReference type="eggNOG" id="COG3468">
    <property type="taxonomic scope" value="Bacteria"/>
</dbReference>
<keyword evidence="1" id="KW-0966">Cell projection</keyword>
<dbReference type="EMBL" id="CAKW01000133">
    <property type="protein sequence ID" value="CCJ74362.1"/>
    <property type="molecule type" value="Genomic_DNA"/>
</dbReference>
<keyword evidence="1" id="KW-0969">Cilium</keyword>